<feature type="transmembrane region" description="Helical" evidence="1">
    <location>
        <begin position="138"/>
        <end position="161"/>
    </location>
</feature>
<evidence type="ECO:0000256" key="1">
    <source>
        <dbReference type="SAM" id="Phobius"/>
    </source>
</evidence>
<dbReference type="Gene3D" id="1.20.144.10">
    <property type="entry name" value="Phosphatidic acid phosphatase type 2/haloperoxidase"/>
    <property type="match status" value="1"/>
</dbReference>
<dbReference type="OrthoDB" id="7584858at2"/>
<dbReference type="HOGENOM" id="CLU_052944_0_0_5"/>
<sequence>MPDRLSLPDIHLVQLERADRVVWIAIGASAGAVLIASTLGPFQMEWLSFWKPALVAGLLVLMSWFYATIRRDAALADALVSAAQVVAFAAVGAPLSYVAASAAFPLWDSEFAVLDQRLGFDWMAWLAAMNAAPLLHRILAGAYASFAVQTTAVVLVLAAAGHALRLRIFMLSFVLTTLLTIGVSAFMPAQGVWGHLHLSAVDSPAIVPMTRDLPLPVFFGLRDGTFRHLVAEGAEGIISFPSLHAALGLLFLLALWPVRYVGWIAVLLNVAMIAATPVDGSHYFSDVAAGLAIALLSWVTMQRALTASGRMETARALYSRAF</sequence>
<dbReference type="Pfam" id="PF14378">
    <property type="entry name" value="PAP2_3"/>
    <property type="match status" value="1"/>
</dbReference>
<name>Q89QL0_BRADU</name>
<dbReference type="InterPro" id="IPR026841">
    <property type="entry name" value="Aur1/Ipt1"/>
</dbReference>
<feature type="transmembrane region" description="Helical" evidence="1">
    <location>
        <begin position="79"/>
        <end position="100"/>
    </location>
</feature>
<feature type="transmembrane region" description="Helical" evidence="1">
    <location>
        <begin position="168"/>
        <end position="189"/>
    </location>
</feature>
<evidence type="ECO:0000259" key="2">
    <source>
        <dbReference type="Pfam" id="PF14378"/>
    </source>
</evidence>
<evidence type="ECO:0000313" key="3">
    <source>
        <dbReference type="EMBL" id="BAC48379.1"/>
    </source>
</evidence>
<evidence type="ECO:0000313" key="4">
    <source>
        <dbReference type="Proteomes" id="UP000002526"/>
    </source>
</evidence>
<gene>
    <name evidence="3" type="ordered locus">blr3114</name>
</gene>
<keyword evidence="4" id="KW-1185">Reference proteome</keyword>
<keyword evidence="1" id="KW-0472">Membrane</keyword>
<dbReference type="GeneID" id="46490151"/>
<dbReference type="InParanoid" id="Q89QL0"/>
<dbReference type="Proteomes" id="UP000002526">
    <property type="component" value="Chromosome"/>
</dbReference>
<proteinExistence type="predicted"/>
<feature type="transmembrane region" description="Helical" evidence="1">
    <location>
        <begin position="260"/>
        <end position="277"/>
    </location>
</feature>
<dbReference type="AlphaFoldDB" id="Q89QL0"/>
<feature type="transmembrane region" description="Helical" evidence="1">
    <location>
        <begin position="236"/>
        <end position="255"/>
    </location>
</feature>
<feature type="transmembrane region" description="Helical" evidence="1">
    <location>
        <begin position="283"/>
        <end position="301"/>
    </location>
</feature>
<feature type="transmembrane region" description="Helical" evidence="1">
    <location>
        <begin position="21"/>
        <end position="43"/>
    </location>
</feature>
<feature type="transmembrane region" description="Helical" evidence="1">
    <location>
        <begin position="49"/>
        <end position="67"/>
    </location>
</feature>
<dbReference type="EMBL" id="BA000040">
    <property type="protein sequence ID" value="BAC48379.1"/>
    <property type="molecule type" value="Genomic_DNA"/>
</dbReference>
<keyword evidence="1" id="KW-0812">Transmembrane</keyword>
<organism evidence="3 4">
    <name type="scientific">Bradyrhizobium diazoefficiens (strain JCM 10833 / BCRC 13528 / IAM 13628 / NBRC 14792 / USDA 110)</name>
    <dbReference type="NCBI Taxonomy" id="224911"/>
    <lineage>
        <taxon>Bacteria</taxon>
        <taxon>Pseudomonadati</taxon>
        <taxon>Pseudomonadota</taxon>
        <taxon>Alphaproteobacteria</taxon>
        <taxon>Hyphomicrobiales</taxon>
        <taxon>Nitrobacteraceae</taxon>
        <taxon>Bradyrhizobium</taxon>
    </lineage>
</organism>
<dbReference type="EnsemblBacteria" id="BAC48379">
    <property type="protein sequence ID" value="BAC48379"/>
    <property type="gene ID" value="BAC48379"/>
</dbReference>
<reference evidence="4" key="1">
    <citation type="journal article" date="2002" name="DNA Res.">
        <title>Complete genomic sequence of nitrogen-fixing symbiotic bacterium Bradyrhizobium japonicum USDA110.</title>
        <authorList>
            <person name="Kaneko T."/>
            <person name="Nakamura Y."/>
            <person name="Sato S."/>
            <person name="Minamisawa K."/>
            <person name="Uchiumi T."/>
            <person name="Sasamoto S."/>
            <person name="Watanabe A."/>
            <person name="Idesawa K."/>
            <person name="Iriguchi M."/>
            <person name="Kawashima K."/>
            <person name="Kohara M."/>
            <person name="Matsumoto M."/>
            <person name="Shimpo S."/>
            <person name="Tsuruoka H."/>
            <person name="Wada T."/>
            <person name="Yamada M."/>
            <person name="Tabata S."/>
        </authorList>
    </citation>
    <scope>NUCLEOTIDE SEQUENCE [LARGE SCALE GENOMIC DNA]</scope>
    <source>
        <strain evidence="4">JCM 10833 / BCRC 13528 / IAM 13628 / NBRC 14792 / USDA 110</strain>
    </source>
</reference>
<dbReference type="PATRIC" id="fig|224911.5.peg.3100"/>
<dbReference type="RefSeq" id="WP_011085898.1">
    <property type="nucleotide sequence ID" value="NC_004463.1"/>
</dbReference>
<dbReference type="GO" id="GO:0016020">
    <property type="term" value="C:membrane"/>
    <property type="evidence" value="ECO:0007669"/>
    <property type="project" value="UniProtKB-SubCell"/>
</dbReference>
<dbReference type="KEGG" id="bja:blr3114"/>
<feature type="domain" description="Inositolphosphotransferase Aur1/Ipt1" evidence="2">
    <location>
        <begin position="110"/>
        <end position="299"/>
    </location>
</feature>
<protein>
    <submittedName>
        <fullName evidence="3">Blr3114 protein</fullName>
    </submittedName>
</protein>
<accession>Q89QL0</accession>
<keyword evidence="1" id="KW-1133">Transmembrane helix</keyword>
<dbReference type="eggNOG" id="COG0671">
    <property type="taxonomic scope" value="Bacteria"/>
</dbReference>